<keyword evidence="1" id="KW-1133">Transmembrane helix</keyword>
<evidence type="ECO:0000256" key="1">
    <source>
        <dbReference type="SAM" id="Phobius"/>
    </source>
</evidence>
<gene>
    <name evidence="2" type="ORF">KIN20_015953</name>
</gene>
<protein>
    <submittedName>
        <fullName evidence="2">Uncharacterized protein</fullName>
    </submittedName>
</protein>
<proteinExistence type="predicted"/>
<accession>A0AAD5QQC0</accession>
<name>A0AAD5QQC0_PARTN</name>
<keyword evidence="3" id="KW-1185">Reference proteome</keyword>
<keyword evidence="1" id="KW-0812">Transmembrane</keyword>
<reference evidence="2" key="1">
    <citation type="submission" date="2021-06" db="EMBL/GenBank/DDBJ databases">
        <title>Parelaphostrongylus tenuis whole genome reference sequence.</title>
        <authorList>
            <person name="Garwood T.J."/>
            <person name="Larsen P.A."/>
            <person name="Fountain-Jones N.M."/>
            <person name="Garbe J.R."/>
            <person name="Macchietto M.G."/>
            <person name="Kania S.A."/>
            <person name="Gerhold R.W."/>
            <person name="Richards J.E."/>
            <person name="Wolf T.M."/>
        </authorList>
    </citation>
    <scope>NUCLEOTIDE SEQUENCE</scope>
    <source>
        <strain evidence="2">MNPRO001-30</strain>
        <tissue evidence="2">Meninges</tissue>
    </source>
</reference>
<dbReference type="EMBL" id="JAHQIW010003232">
    <property type="protein sequence ID" value="KAJ1357744.1"/>
    <property type="molecule type" value="Genomic_DNA"/>
</dbReference>
<organism evidence="2 3">
    <name type="scientific">Parelaphostrongylus tenuis</name>
    <name type="common">Meningeal worm</name>
    <dbReference type="NCBI Taxonomy" id="148309"/>
    <lineage>
        <taxon>Eukaryota</taxon>
        <taxon>Metazoa</taxon>
        <taxon>Ecdysozoa</taxon>
        <taxon>Nematoda</taxon>
        <taxon>Chromadorea</taxon>
        <taxon>Rhabditida</taxon>
        <taxon>Rhabditina</taxon>
        <taxon>Rhabditomorpha</taxon>
        <taxon>Strongyloidea</taxon>
        <taxon>Metastrongylidae</taxon>
        <taxon>Parelaphostrongylus</taxon>
    </lineage>
</organism>
<feature type="transmembrane region" description="Helical" evidence="1">
    <location>
        <begin position="20"/>
        <end position="37"/>
    </location>
</feature>
<evidence type="ECO:0000313" key="3">
    <source>
        <dbReference type="Proteomes" id="UP001196413"/>
    </source>
</evidence>
<dbReference type="Proteomes" id="UP001196413">
    <property type="component" value="Unassembled WGS sequence"/>
</dbReference>
<comment type="caution">
    <text evidence="2">The sequence shown here is derived from an EMBL/GenBank/DDBJ whole genome shotgun (WGS) entry which is preliminary data.</text>
</comment>
<dbReference type="AlphaFoldDB" id="A0AAD5QQC0"/>
<keyword evidence="1" id="KW-0472">Membrane</keyword>
<sequence>MTMAKAYKNGRRMPAVMYPFLYSLSIVQLELVCLTWYDLDSSDAFGFQNELRSALQQPKEDSPSKS</sequence>
<evidence type="ECO:0000313" key="2">
    <source>
        <dbReference type="EMBL" id="KAJ1357744.1"/>
    </source>
</evidence>